<keyword evidence="2" id="KW-0808">Transferase</keyword>
<dbReference type="InterPro" id="IPR051531">
    <property type="entry name" value="N-acetyltransferase"/>
</dbReference>
<evidence type="ECO:0000313" key="2">
    <source>
        <dbReference type="EMBL" id="SDE29122.1"/>
    </source>
</evidence>
<dbReference type="GO" id="GO:0016747">
    <property type="term" value="F:acyltransferase activity, transferring groups other than amino-acyl groups"/>
    <property type="evidence" value="ECO:0007669"/>
    <property type="project" value="InterPro"/>
</dbReference>
<keyword evidence="3" id="KW-1185">Reference proteome</keyword>
<organism evidence="2 3">
    <name type="scientific">Paracoccus isoporae</name>
    <dbReference type="NCBI Taxonomy" id="591205"/>
    <lineage>
        <taxon>Bacteria</taxon>
        <taxon>Pseudomonadati</taxon>
        <taxon>Pseudomonadota</taxon>
        <taxon>Alphaproteobacteria</taxon>
        <taxon>Rhodobacterales</taxon>
        <taxon>Paracoccaceae</taxon>
        <taxon>Paracoccus</taxon>
    </lineage>
</organism>
<dbReference type="EMBL" id="FNAH01000005">
    <property type="protein sequence ID" value="SDE29122.1"/>
    <property type="molecule type" value="Genomic_DNA"/>
</dbReference>
<dbReference type="PANTHER" id="PTHR43792">
    <property type="entry name" value="GNAT FAMILY, PUTATIVE (AFU_ORTHOLOGUE AFUA_3G00765)-RELATED-RELATED"/>
    <property type="match status" value="1"/>
</dbReference>
<dbReference type="PROSITE" id="PS51186">
    <property type="entry name" value="GNAT"/>
    <property type="match status" value="1"/>
</dbReference>
<name>A0A1G7BQA5_9RHOB</name>
<protein>
    <submittedName>
        <fullName evidence="2">Protein N-acetyltransferase, RimJ/RimL family</fullName>
    </submittedName>
</protein>
<dbReference type="SUPFAM" id="SSF55729">
    <property type="entry name" value="Acyl-CoA N-acyltransferases (Nat)"/>
    <property type="match status" value="1"/>
</dbReference>
<reference evidence="2 3" key="1">
    <citation type="submission" date="2016-10" db="EMBL/GenBank/DDBJ databases">
        <authorList>
            <person name="de Groot N.N."/>
        </authorList>
    </citation>
    <scope>NUCLEOTIDE SEQUENCE [LARGE SCALE GENOMIC DNA]</scope>
    <source>
        <strain evidence="2 3">DSM 22220</strain>
    </source>
</reference>
<dbReference type="Gene3D" id="3.40.630.30">
    <property type="match status" value="1"/>
</dbReference>
<proteinExistence type="predicted"/>
<evidence type="ECO:0000259" key="1">
    <source>
        <dbReference type="PROSITE" id="PS51186"/>
    </source>
</evidence>
<dbReference type="AlphaFoldDB" id="A0A1G7BQA5"/>
<accession>A0A1G7BQA5</accession>
<dbReference type="Pfam" id="PF13302">
    <property type="entry name" value="Acetyltransf_3"/>
    <property type="match status" value="1"/>
</dbReference>
<dbReference type="PANTHER" id="PTHR43792:SF1">
    <property type="entry name" value="N-ACETYLTRANSFERASE DOMAIN-CONTAINING PROTEIN"/>
    <property type="match status" value="1"/>
</dbReference>
<evidence type="ECO:0000313" key="3">
    <source>
        <dbReference type="Proteomes" id="UP000199344"/>
    </source>
</evidence>
<gene>
    <name evidence="2" type="ORF">SAMN05421538_105166</name>
</gene>
<sequence>MTALTDAPILKTDRLILRPPHLSDFDAFAAFYASPRAETLGGPFDRKEAWTEFAAAAGQWLLRGYGFWEITDRNSGANIGRAGIYHPDFWPEPELGWMIYGNSHEGRGIAQEAAIAARDGAARHCGITAPMSSIEAGNARSIALAERMGAHPDGEWETPYGPMLRFRHAKVAA</sequence>
<dbReference type="Proteomes" id="UP000199344">
    <property type="component" value="Unassembled WGS sequence"/>
</dbReference>
<dbReference type="RefSeq" id="WP_090523522.1">
    <property type="nucleotide sequence ID" value="NZ_FNAH01000005.1"/>
</dbReference>
<dbReference type="InterPro" id="IPR000182">
    <property type="entry name" value="GNAT_dom"/>
</dbReference>
<dbReference type="InterPro" id="IPR016181">
    <property type="entry name" value="Acyl_CoA_acyltransferase"/>
</dbReference>
<dbReference type="STRING" id="591205.SAMN05421538_105166"/>
<feature type="domain" description="N-acetyltransferase" evidence="1">
    <location>
        <begin position="15"/>
        <end position="168"/>
    </location>
</feature>
<dbReference type="OrthoDB" id="6293260at2"/>